<dbReference type="KEGG" id="achi:CDG60_09650"/>
<dbReference type="Proteomes" id="UP000263753">
    <property type="component" value="Chromosome"/>
</dbReference>
<dbReference type="AlphaFoldDB" id="A0A3B7LVK0"/>
<dbReference type="EMBL" id="CP032134">
    <property type="protein sequence ID" value="AXY56806.1"/>
    <property type="molecule type" value="Genomic_DNA"/>
</dbReference>
<accession>A0A3B7LVK0</accession>
<name>A0A3B7LVK0_9GAMM</name>
<evidence type="ECO:0000313" key="2">
    <source>
        <dbReference type="Proteomes" id="UP000263753"/>
    </source>
</evidence>
<proteinExistence type="predicted"/>
<sequence>MREKLGRKLDDAPEFSYTAHIILNAFNVISRSRAYEQGVALPLDGRSISAYLELYETPCELHVFVECVFALDNLFLDGVRKKSA</sequence>
<organism evidence="1 2">
    <name type="scientific">Acinetobacter chinensis</name>
    <dbReference type="NCBI Taxonomy" id="2004650"/>
    <lineage>
        <taxon>Bacteria</taxon>
        <taxon>Pseudomonadati</taxon>
        <taxon>Pseudomonadota</taxon>
        <taxon>Gammaproteobacteria</taxon>
        <taxon>Moraxellales</taxon>
        <taxon>Moraxellaceae</taxon>
        <taxon>Acinetobacter</taxon>
    </lineage>
</organism>
<protein>
    <submittedName>
        <fullName evidence="1">Uncharacterized protein</fullName>
    </submittedName>
</protein>
<reference evidence="2" key="1">
    <citation type="submission" date="2018-09" db="EMBL/GenBank/DDBJ databases">
        <title>The complete genome of Acinetobacter sp. strain WCHAc010005.</title>
        <authorList>
            <person name="Hu Y."/>
            <person name="Long H."/>
            <person name="Feng Y."/>
            <person name="Zong Z."/>
        </authorList>
    </citation>
    <scope>NUCLEOTIDE SEQUENCE [LARGE SCALE GENOMIC DNA]</scope>
    <source>
        <strain evidence="2">WCHAc010005</strain>
    </source>
</reference>
<gene>
    <name evidence="1" type="ORF">CDG60_09650</name>
</gene>
<evidence type="ECO:0000313" key="1">
    <source>
        <dbReference type="EMBL" id="AXY56806.1"/>
    </source>
</evidence>